<accession>A0A926DL47</accession>
<feature type="chain" id="PRO_5037411464" evidence="1">
    <location>
        <begin position="27"/>
        <end position="225"/>
    </location>
</feature>
<gene>
    <name evidence="2" type="ORF">H8698_01975</name>
</gene>
<dbReference type="RefSeq" id="WP_177680178.1">
    <property type="nucleotide sequence ID" value="NZ_JACRSU010000001.1"/>
</dbReference>
<dbReference type="AlphaFoldDB" id="A0A926DL47"/>
<keyword evidence="3" id="KW-1185">Reference proteome</keyword>
<keyword evidence="1" id="KW-0732">Signal</keyword>
<reference evidence="2" key="1">
    <citation type="submission" date="2020-08" db="EMBL/GenBank/DDBJ databases">
        <title>Genome public.</title>
        <authorList>
            <person name="Liu C."/>
            <person name="Sun Q."/>
        </authorList>
    </citation>
    <scope>NUCLEOTIDE SEQUENCE</scope>
    <source>
        <strain evidence="2">H8</strain>
    </source>
</reference>
<name>A0A926DL47_9FIRM</name>
<evidence type="ECO:0000313" key="2">
    <source>
        <dbReference type="EMBL" id="MBC8539742.1"/>
    </source>
</evidence>
<protein>
    <submittedName>
        <fullName evidence="2">Uncharacterized protein</fullName>
    </submittedName>
</protein>
<comment type="caution">
    <text evidence="2">The sequence shown here is derived from an EMBL/GenBank/DDBJ whole genome shotgun (WGS) entry which is preliminary data.</text>
</comment>
<dbReference type="Proteomes" id="UP000611762">
    <property type="component" value="Unassembled WGS sequence"/>
</dbReference>
<feature type="signal peptide" evidence="1">
    <location>
        <begin position="1"/>
        <end position="26"/>
    </location>
</feature>
<evidence type="ECO:0000256" key="1">
    <source>
        <dbReference type="SAM" id="SignalP"/>
    </source>
</evidence>
<organism evidence="2 3">
    <name type="scientific">Congzhengia minquanensis</name>
    <dbReference type="NCBI Taxonomy" id="2763657"/>
    <lineage>
        <taxon>Bacteria</taxon>
        <taxon>Bacillati</taxon>
        <taxon>Bacillota</taxon>
        <taxon>Clostridia</taxon>
        <taxon>Eubacteriales</taxon>
        <taxon>Oscillospiraceae</taxon>
        <taxon>Congzhengia</taxon>
    </lineage>
</organism>
<proteinExistence type="predicted"/>
<sequence length="225" mass="24830">MKIKRCALIFLFAFTLLFSGVSAVHAEAPAFNLTYDKTSDSFFVRGEAEAGSRVLLLVYSPMYEGAFIEDLYYMDAKNDVNGAYEFCVKMKDECPLGTYTFRVSVNGVEVGSAEDEYVWPNNSDSNIRRFLFDQKMTPGGSISAVAVLKGNMEKEPVILIALYEDNMLKEVKTGSVVRSENGETELRATLSNLPESVSGCTVKAFLLKDLGSIEPMIRGLCTKGN</sequence>
<dbReference type="EMBL" id="JACRSU010000001">
    <property type="protein sequence ID" value="MBC8539742.1"/>
    <property type="molecule type" value="Genomic_DNA"/>
</dbReference>
<evidence type="ECO:0000313" key="3">
    <source>
        <dbReference type="Proteomes" id="UP000611762"/>
    </source>
</evidence>